<accession>A0A6C0I886</accession>
<evidence type="ECO:0000259" key="1">
    <source>
        <dbReference type="Pfam" id="PF01764"/>
    </source>
</evidence>
<dbReference type="PANTHER" id="PTHR45856">
    <property type="entry name" value="ALPHA/BETA-HYDROLASES SUPERFAMILY PROTEIN"/>
    <property type="match status" value="1"/>
</dbReference>
<evidence type="ECO:0000313" key="2">
    <source>
        <dbReference type="EMBL" id="QHT89248.1"/>
    </source>
</evidence>
<proteinExistence type="predicted"/>
<dbReference type="EMBL" id="MN740137">
    <property type="protein sequence ID" value="QHT89248.1"/>
    <property type="molecule type" value="Genomic_DNA"/>
</dbReference>
<sequence>MLFFIIFIVVLIIIVFVSNLSNLLFPCSKTDYIIYSGADDSLYKSNLTHYLNFVISAYNDVCNYPRYSAGENQVIQVSSSVKALWFEIVSQCGLVYIFDTYIVIAFRGTHFRADEFVDSQFRYYNYPGTTFNVHHGFHRYLSSCRTQILNIISQNSSKDIYITGHSLGAGVATLLAYELYTRYSNNKIHLYLYGCPRCVNKDLSIFMKNNLTEIVSVVNYFDLVPEAPERLGKYVSFTPIYIFGIQTYSDTGNHSIQVYSKGINYIEPLSVLN</sequence>
<dbReference type="SUPFAM" id="SSF53474">
    <property type="entry name" value="alpha/beta-Hydrolases"/>
    <property type="match status" value="1"/>
</dbReference>
<dbReference type="GO" id="GO:0006629">
    <property type="term" value="P:lipid metabolic process"/>
    <property type="evidence" value="ECO:0007669"/>
    <property type="project" value="InterPro"/>
</dbReference>
<dbReference type="AlphaFoldDB" id="A0A6C0I886"/>
<organism evidence="2">
    <name type="scientific">viral metagenome</name>
    <dbReference type="NCBI Taxonomy" id="1070528"/>
    <lineage>
        <taxon>unclassified sequences</taxon>
        <taxon>metagenomes</taxon>
        <taxon>organismal metagenomes</taxon>
    </lineage>
</organism>
<feature type="domain" description="Fungal lipase-type" evidence="1">
    <location>
        <begin position="103"/>
        <end position="229"/>
    </location>
</feature>
<dbReference type="CDD" id="cd00519">
    <property type="entry name" value="Lipase_3"/>
    <property type="match status" value="1"/>
</dbReference>
<dbReference type="InterPro" id="IPR029058">
    <property type="entry name" value="AB_hydrolase_fold"/>
</dbReference>
<dbReference type="Gene3D" id="3.40.50.1820">
    <property type="entry name" value="alpha/beta hydrolase"/>
    <property type="match status" value="1"/>
</dbReference>
<dbReference type="Pfam" id="PF01764">
    <property type="entry name" value="Lipase_3"/>
    <property type="match status" value="1"/>
</dbReference>
<dbReference type="InterPro" id="IPR002921">
    <property type="entry name" value="Fungal_lipase-type"/>
</dbReference>
<name>A0A6C0I886_9ZZZZ</name>
<protein>
    <recommendedName>
        <fullName evidence="1">Fungal lipase-type domain-containing protein</fullName>
    </recommendedName>
</protein>
<dbReference type="PANTHER" id="PTHR45856:SF24">
    <property type="entry name" value="FUNGAL LIPASE-LIKE DOMAIN-CONTAINING PROTEIN"/>
    <property type="match status" value="1"/>
</dbReference>
<reference evidence="2" key="1">
    <citation type="journal article" date="2020" name="Nature">
        <title>Giant virus diversity and host interactions through global metagenomics.</title>
        <authorList>
            <person name="Schulz F."/>
            <person name="Roux S."/>
            <person name="Paez-Espino D."/>
            <person name="Jungbluth S."/>
            <person name="Walsh D.A."/>
            <person name="Denef V.J."/>
            <person name="McMahon K.D."/>
            <person name="Konstantinidis K.T."/>
            <person name="Eloe-Fadrosh E.A."/>
            <person name="Kyrpides N.C."/>
            <person name="Woyke T."/>
        </authorList>
    </citation>
    <scope>NUCLEOTIDE SEQUENCE</scope>
    <source>
        <strain evidence="2">GVMAG-M-3300023184-53</strain>
    </source>
</reference>
<dbReference type="InterPro" id="IPR051218">
    <property type="entry name" value="Sec_MonoDiacylglyc_Lipase"/>
</dbReference>